<dbReference type="InterPro" id="IPR008929">
    <property type="entry name" value="Chondroitin_lyas"/>
</dbReference>
<dbReference type="EMBL" id="RGET01000173">
    <property type="protein sequence ID" value="NBN88573.1"/>
    <property type="molecule type" value="Genomic_DNA"/>
</dbReference>
<gene>
    <name evidence="1" type="ORF">EBV32_05760</name>
</gene>
<comment type="caution">
    <text evidence="1">The sequence shown here is derived from an EMBL/GenBank/DDBJ whole genome shotgun (WGS) entry which is preliminary data.</text>
</comment>
<proteinExistence type="predicted"/>
<sequence length="240" mass="28290">MSNLNTFNLYLLSLKKSFQDRLREKKFKSSNYNVSLGGIQPHRIYESSNIFLIQDLINHDPIILNSVRKFTTNLWKITNLEEDKTKKLHNFCWLPALNIKTEKELGCLIVDQWINNFSNYTEKYWTLDVVTMRLIYWISSYEIIFKNSDLIFRSKVINNIVKQTKHLFKNISLVNSGVDKIKSLAALILVGNSFEQYEEYTQYGLKNLEDELGSFINKDGFVKSKNPEDLFWTLYFLVLV</sequence>
<dbReference type="AlphaFoldDB" id="A0A964UZC4"/>
<reference evidence="1" key="1">
    <citation type="submission" date="2018-10" db="EMBL/GenBank/DDBJ databases">
        <title>Iterative Subtractive Binning of Freshwater Chronoseries Metagenomes Recovers Nearly Complete Genomes from over Four Hundred Novel Species.</title>
        <authorList>
            <person name="Rodriguez-R L.M."/>
            <person name="Tsementzi D."/>
            <person name="Luo C."/>
            <person name="Konstantinidis K.T."/>
        </authorList>
    </citation>
    <scope>NUCLEOTIDE SEQUENCE</scope>
    <source>
        <strain evidence="1">WB7_6_001</strain>
    </source>
</reference>
<evidence type="ECO:0000313" key="1">
    <source>
        <dbReference type="EMBL" id="NBN88573.1"/>
    </source>
</evidence>
<accession>A0A964UZC4</accession>
<evidence type="ECO:0000313" key="2">
    <source>
        <dbReference type="Proteomes" id="UP000713222"/>
    </source>
</evidence>
<protein>
    <recommendedName>
        <fullName evidence="3">Heparinase</fullName>
    </recommendedName>
</protein>
<dbReference type="Proteomes" id="UP000713222">
    <property type="component" value="Unassembled WGS sequence"/>
</dbReference>
<evidence type="ECO:0008006" key="3">
    <source>
        <dbReference type="Google" id="ProtNLM"/>
    </source>
</evidence>
<dbReference type="Gene3D" id="1.50.10.100">
    <property type="entry name" value="Chondroitin AC/alginate lyase"/>
    <property type="match status" value="1"/>
</dbReference>
<name>A0A964UZC4_9PROT</name>
<organism evidence="1 2">
    <name type="scientific">Candidatus Fonsibacter lacus</name>
    <dbReference type="NCBI Taxonomy" id="2576439"/>
    <lineage>
        <taxon>Bacteria</taxon>
        <taxon>Pseudomonadati</taxon>
        <taxon>Pseudomonadota</taxon>
        <taxon>Alphaproteobacteria</taxon>
        <taxon>Candidatus Pelagibacterales</taxon>
        <taxon>Candidatus Pelagibacterales incertae sedis</taxon>
        <taxon>Candidatus Fonsibacter</taxon>
    </lineage>
</organism>
<feature type="non-terminal residue" evidence="1">
    <location>
        <position position="240"/>
    </location>
</feature>